<name>A0A197JIK7_9FUNG</name>
<evidence type="ECO:0000313" key="3">
    <source>
        <dbReference type="Proteomes" id="UP000078512"/>
    </source>
</evidence>
<sequence>MRLQLLFITVVLFGFVAAAPAPLMPPLTDIFTALPIPNPADGLGALAGGGAKKSIDDAPAAEN</sequence>
<dbReference type="Proteomes" id="UP000078512">
    <property type="component" value="Unassembled WGS sequence"/>
</dbReference>
<keyword evidence="1" id="KW-0732">Signal</keyword>
<protein>
    <submittedName>
        <fullName evidence="2">Uncharacterized protein</fullName>
    </submittedName>
</protein>
<evidence type="ECO:0000313" key="2">
    <source>
        <dbReference type="EMBL" id="OAQ24346.1"/>
    </source>
</evidence>
<keyword evidence="3" id="KW-1185">Reference proteome</keyword>
<accession>A0A197JIK7</accession>
<feature type="chain" id="PRO_5008275990" evidence="1">
    <location>
        <begin position="19"/>
        <end position="63"/>
    </location>
</feature>
<reference evidence="2 3" key="1">
    <citation type="submission" date="2016-05" db="EMBL/GenBank/DDBJ databases">
        <title>Genome sequencing reveals origins of a unique bacterial endosymbiosis in the earliest lineages of terrestrial Fungi.</title>
        <authorList>
            <consortium name="DOE Joint Genome Institute"/>
            <person name="Uehling J."/>
            <person name="Gryganskyi A."/>
            <person name="Hameed K."/>
            <person name="Tschaplinski T."/>
            <person name="Misztal P."/>
            <person name="Wu S."/>
            <person name="Desiro A."/>
            <person name="Vande Pol N."/>
            <person name="Du Z.-Y."/>
            <person name="Zienkiewicz A."/>
            <person name="Zienkiewicz K."/>
            <person name="Morin E."/>
            <person name="Tisserant E."/>
            <person name="Splivallo R."/>
            <person name="Hainaut M."/>
            <person name="Henrissat B."/>
            <person name="Ohm R."/>
            <person name="Kuo A."/>
            <person name="Yan J."/>
            <person name="Lipzen A."/>
            <person name="Nolan M."/>
            <person name="Labutti K."/>
            <person name="Barry K."/>
            <person name="Goldstein A."/>
            <person name="Labbe J."/>
            <person name="Schadt C."/>
            <person name="Tuskan G."/>
            <person name="Grigoriev I."/>
            <person name="Martin F."/>
            <person name="Vilgalys R."/>
            <person name="Bonito G."/>
        </authorList>
    </citation>
    <scope>NUCLEOTIDE SEQUENCE [LARGE SCALE GENOMIC DNA]</scope>
    <source>
        <strain evidence="2 3">AG-77</strain>
    </source>
</reference>
<feature type="signal peptide" evidence="1">
    <location>
        <begin position="1"/>
        <end position="18"/>
    </location>
</feature>
<proteinExistence type="predicted"/>
<gene>
    <name evidence="2" type="ORF">K457DRAFT_24216</name>
</gene>
<dbReference type="AlphaFoldDB" id="A0A197JIK7"/>
<dbReference type="EMBL" id="KV442096">
    <property type="protein sequence ID" value="OAQ24346.1"/>
    <property type="molecule type" value="Genomic_DNA"/>
</dbReference>
<organism evidence="2 3">
    <name type="scientific">Linnemannia elongata AG-77</name>
    <dbReference type="NCBI Taxonomy" id="1314771"/>
    <lineage>
        <taxon>Eukaryota</taxon>
        <taxon>Fungi</taxon>
        <taxon>Fungi incertae sedis</taxon>
        <taxon>Mucoromycota</taxon>
        <taxon>Mortierellomycotina</taxon>
        <taxon>Mortierellomycetes</taxon>
        <taxon>Mortierellales</taxon>
        <taxon>Mortierellaceae</taxon>
        <taxon>Linnemannia</taxon>
    </lineage>
</organism>
<evidence type="ECO:0000256" key="1">
    <source>
        <dbReference type="SAM" id="SignalP"/>
    </source>
</evidence>